<dbReference type="GO" id="GO:0006289">
    <property type="term" value="P:nucleotide-excision repair"/>
    <property type="evidence" value="ECO:0007669"/>
    <property type="project" value="TreeGrafter"/>
</dbReference>
<protein>
    <recommendedName>
        <fullName evidence="5">Helicase ATP-binding domain-containing protein</fullName>
    </recommendedName>
</protein>
<dbReference type="EMBL" id="JBBCAQ010000023">
    <property type="protein sequence ID" value="KAK7588122.1"/>
    <property type="molecule type" value="Genomic_DNA"/>
</dbReference>
<dbReference type="InterPro" id="IPR027417">
    <property type="entry name" value="P-loop_NTPase"/>
</dbReference>
<dbReference type="GO" id="GO:0003678">
    <property type="term" value="F:DNA helicase activity"/>
    <property type="evidence" value="ECO:0007669"/>
    <property type="project" value="TreeGrafter"/>
</dbReference>
<reference evidence="6 7" key="1">
    <citation type="submission" date="2024-03" db="EMBL/GenBank/DDBJ databases">
        <title>Adaptation during the transition from Ophiocordyceps entomopathogen to insect associate is accompanied by gene loss and intensified selection.</title>
        <authorList>
            <person name="Ward C.M."/>
            <person name="Onetto C.A."/>
            <person name="Borneman A.R."/>
        </authorList>
    </citation>
    <scope>NUCLEOTIDE SEQUENCE [LARGE SCALE GENOMIC DNA]</scope>
    <source>
        <strain evidence="6">AWRI1</strain>
        <tissue evidence="6">Single Adult Female</tissue>
    </source>
</reference>
<dbReference type="Gene3D" id="3.40.50.300">
    <property type="entry name" value="P-loop containing nucleotide triphosphate hydrolases"/>
    <property type="match status" value="1"/>
</dbReference>
<feature type="region of interest" description="Disordered" evidence="4">
    <location>
        <begin position="116"/>
        <end position="144"/>
    </location>
</feature>
<dbReference type="Proteomes" id="UP001367676">
    <property type="component" value="Unassembled WGS sequence"/>
</dbReference>
<comment type="caution">
    <text evidence="6">The sequence shown here is derived from an EMBL/GenBank/DDBJ whole genome shotgun (WGS) entry which is preliminary data.</text>
</comment>
<keyword evidence="3" id="KW-0067">ATP-binding</keyword>
<name>A0AAN9TEJ0_9HEMI</name>
<dbReference type="PROSITE" id="PS51193">
    <property type="entry name" value="HELICASE_ATP_BIND_2"/>
    <property type="match status" value="1"/>
</dbReference>
<gene>
    <name evidence="6" type="ORF">V9T40_005367</name>
</gene>
<dbReference type="GO" id="GO:1990918">
    <property type="term" value="P:double-strand break repair involved in meiotic recombination"/>
    <property type="evidence" value="ECO:0007669"/>
    <property type="project" value="TreeGrafter"/>
</dbReference>
<proteinExistence type="predicted"/>
<dbReference type="GO" id="GO:0016787">
    <property type="term" value="F:hydrolase activity"/>
    <property type="evidence" value="ECO:0007669"/>
    <property type="project" value="UniProtKB-KW"/>
</dbReference>
<evidence type="ECO:0000256" key="2">
    <source>
        <dbReference type="ARBA" id="ARBA00022801"/>
    </source>
</evidence>
<feature type="domain" description="Helicase ATP-binding" evidence="5">
    <location>
        <begin position="27"/>
        <end position="144"/>
    </location>
</feature>
<dbReference type="AlphaFoldDB" id="A0AAN9TEJ0"/>
<keyword evidence="7" id="KW-1185">Reference proteome</keyword>
<dbReference type="PANTHER" id="PTHR11472">
    <property type="entry name" value="DNA REPAIR DEAD HELICASE RAD3/XP-D SUBFAMILY MEMBER"/>
    <property type="match status" value="1"/>
</dbReference>
<keyword evidence="2" id="KW-0378">Hydrolase</keyword>
<accession>A0AAN9TEJ0</accession>
<evidence type="ECO:0000256" key="3">
    <source>
        <dbReference type="ARBA" id="ARBA00022840"/>
    </source>
</evidence>
<evidence type="ECO:0000313" key="6">
    <source>
        <dbReference type="EMBL" id="KAK7588122.1"/>
    </source>
</evidence>
<keyword evidence="1" id="KW-0547">Nucleotide-binding</keyword>
<dbReference type="InterPro" id="IPR014013">
    <property type="entry name" value="Helic_SF1/SF2_ATP-bd_DinG/Rad3"/>
</dbReference>
<dbReference type="InterPro" id="IPR045028">
    <property type="entry name" value="DinG/Rad3-like"/>
</dbReference>
<dbReference type="GO" id="GO:0005524">
    <property type="term" value="F:ATP binding"/>
    <property type="evidence" value="ECO:0007669"/>
    <property type="project" value="UniProtKB-KW"/>
</dbReference>
<evidence type="ECO:0000256" key="1">
    <source>
        <dbReference type="ARBA" id="ARBA00022741"/>
    </source>
</evidence>
<sequence length="144" mass="15713">MGNLFGSESKTSNMAEEVKPGVSYTIGGVKVDFPVKAYPSQISMMDKIIRGCHRAQNCLLESPTGSGKTLALLCGALAWQKAETKKLGDIAAAEQQKNLQQMLETLQESNEITTKLEKSRENAENPAQPKDRNVDKMKVQEGGK</sequence>
<evidence type="ECO:0000313" key="7">
    <source>
        <dbReference type="Proteomes" id="UP001367676"/>
    </source>
</evidence>
<dbReference type="PANTHER" id="PTHR11472:SF47">
    <property type="entry name" value="FANCONI ANEMIA GROUP J PROTEIN"/>
    <property type="match status" value="1"/>
</dbReference>
<evidence type="ECO:0000256" key="4">
    <source>
        <dbReference type="SAM" id="MobiDB-lite"/>
    </source>
</evidence>
<dbReference type="SUPFAM" id="SSF52540">
    <property type="entry name" value="P-loop containing nucleoside triphosphate hydrolases"/>
    <property type="match status" value="1"/>
</dbReference>
<evidence type="ECO:0000259" key="5">
    <source>
        <dbReference type="PROSITE" id="PS51193"/>
    </source>
</evidence>
<dbReference type="GO" id="GO:0005634">
    <property type="term" value="C:nucleus"/>
    <property type="evidence" value="ECO:0007669"/>
    <property type="project" value="TreeGrafter"/>
</dbReference>
<organism evidence="6 7">
    <name type="scientific">Parthenolecanium corni</name>
    <dbReference type="NCBI Taxonomy" id="536013"/>
    <lineage>
        <taxon>Eukaryota</taxon>
        <taxon>Metazoa</taxon>
        <taxon>Ecdysozoa</taxon>
        <taxon>Arthropoda</taxon>
        <taxon>Hexapoda</taxon>
        <taxon>Insecta</taxon>
        <taxon>Pterygota</taxon>
        <taxon>Neoptera</taxon>
        <taxon>Paraneoptera</taxon>
        <taxon>Hemiptera</taxon>
        <taxon>Sternorrhyncha</taxon>
        <taxon>Coccoidea</taxon>
        <taxon>Coccidae</taxon>
        <taxon>Parthenolecanium</taxon>
    </lineage>
</organism>